<dbReference type="Proteomes" id="UP000738517">
    <property type="component" value="Unassembled WGS sequence"/>
</dbReference>
<dbReference type="InterPro" id="IPR012337">
    <property type="entry name" value="RNaseH-like_sf"/>
</dbReference>
<dbReference type="SMART" id="SM00479">
    <property type="entry name" value="EXOIII"/>
    <property type="match status" value="1"/>
</dbReference>
<dbReference type="SUPFAM" id="SSF53098">
    <property type="entry name" value="Ribonuclease H-like"/>
    <property type="match status" value="1"/>
</dbReference>
<sequence length="196" mass="21807">MHMNGKSPAQLAKQWLDSNCLILDTETTGLYSEAEICEFSVIDAQGTVLLDTLVKPTRPIPADATAIHGITNEMVADAPSWFEIYQDVVTLLAGRCVVIYNAAYDTRLISQSTYRAGYKLNDVITDLDAIDDSAECAMLAYAEFYGDWDEYHENYRWQRLTNAAVQQSVVVDGKAHRALADCRMTLGVLRAMAKEV</sequence>
<organism evidence="5 6">
    <name type="scientific">Photobacterium alginatilyticum</name>
    <dbReference type="NCBI Taxonomy" id="1775171"/>
    <lineage>
        <taxon>Bacteria</taxon>
        <taxon>Pseudomonadati</taxon>
        <taxon>Pseudomonadota</taxon>
        <taxon>Gammaproteobacteria</taxon>
        <taxon>Vibrionales</taxon>
        <taxon>Vibrionaceae</taxon>
        <taxon>Photobacterium</taxon>
    </lineage>
</organism>
<evidence type="ECO:0000256" key="3">
    <source>
        <dbReference type="ARBA" id="ARBA00022839"/>
    </source>
</evidence>
<dbReference type="InterPro" id="IPR013520">
    <property type="entry name" value="Ribonucl_H"/>
</dbReference>
<dbReference type="Gene3D" id="3.30.420.10">
    <property type="entry name" value="Ribonuclease H-like superfamily/Ribonuclease H"/>
    <property type="match status" value="1"/>
</dbReference>
<keyword evidence="6" id="KW-1185">Reference proteome</keyword>
<protein>
    <submittedName>
        <fullName evidence="5">3'-5' exonuclease</fullName>
    </submittedName>
</protein>
<dbReference type="InterPro" id="IPR036397">
    <property type="entry name" value="RNaseH_sf"/>
</dbReference>
<feature type="domain" description="Exonuclease" evidence="4">
    <location>
        <begin position="19"/>
        <end position="196"/>
    </location>
</feature>
<reference evidence="5 6" key="1">
    <citation type="journal article" date="2017" name="Int. J. Syst. Evol. Microbiol.">
        <title>Photobacterium alginatilyticum sp. nov., a marine bacterium isolated from bottom seawater.</title>
        <authorList>
            <person name="Wang X."/>
            <person name="Wang Y."/>
            <person name="Yang X."/>
            <person name="Sun H."/>
            <person name="Li B."/>
            <person name="Zhang X.H."/>
        </authorList>
    </citation>
    <scope>NUCLEOTIDE SEQUENCE [LARGE SCALE GENOMIC DNA]</scope>
    <source>
        <strain evidence="5 6">P03D4</strain>
    </source>
</reference>
<dbReference type="PANTHER" id="PTHR30231">
    <property type="entry name" value="DNA POLYMERASE III SUBUNIT EPSILON"/>
    <property type="match status" value="1"/>
</dbReference>
<dbReference type="Pfam" id="PF00929">
    <property type="entry name" value="RNase_T"/>
    <property type="match status" value="1"/>
</dbReference>
<accession>A0ABW9YNT3</accession>
<dbReference type="PANTHER" id="PTHR30231:SF4">
    <property type="entry name" value="PROTEIN NEN2"/>
    <property type="match status" value="1"/>
</dbReference>
<keyword evidence="2" id="KW-0378">Hydrolase</keyword>
<evidence type="ECO:0000256" key="2">
    <source>
        <dbReference type="ARBA" id="ARBA00022801"/>
    </source>
</evidence>
<comment type="caution">
    <text evidence="5">The sequence shown here is derived from an EMBL/GenBank/DDBJ whole genome shotgun (WGS) entry which is preliminary data.</text>
</comment>
<evidence type="ECO:0000256" key="1">
    <source>
        <dbReference type="ARBA" id="ARBA00022722"/>
    </source>
</evidence>
<keyword evidence="1" id="KW-0540">Nuclease</keyword>
<proteinExistence type="predicted"/>
<keyword evidence="3 5" id="KW-0269">Exonuclease</keyword>
<evidence type="ECO:0000259" key="4">
    <source>
        <dbReference type="SMART" id="SM00479"/>
    </source>
</evidence>
<gene>
    <name evidence="5" type="ORF">EIZ48_23420</name>
</gene>
<dbReference type="GO" id="GO:0004527">
    <property type="term" value="F:exonuclease activity"/>
    <property type="evidence" value="ECO:0007669"/>
    <property type="project" value="UniProtKB-KW"/>
</dbReference>
<evidence type="ECO:0000313" key="5">
    <source>
        <dbReference type="EMBL" id="NBI55471.1"/>
    </source>
</evidence>
<name>A0ABW9YNT3_9GAMM</name>
<dbReference type="EMBL" id="RSEJ01000031">
    <property type="protein sequence ID" value="NBI55471.1"/>
    <property type="molecule type" value="Genomic_DNA"/>
</dbReference>
<dbReference type="CDD" id="cd06127">
    <property type="entry name" value="DEDDh"/>
    <property type="match status" value="1"/>
</dbReference>
<evidence type="ECO:0000313" key="6">
    <source>
        <dbReference type="Proteomes" id="UP000738517"/>
    </source>
</evidence>